<dbReference type="SUPFAM" id="SSF69025">
    <property type="entry name" value="Hypothetical protein MTH865"/>
    <property type="match status" value="1"/>
</dbReference>
<dbReference type="InterPro" id="IPR036825">
    <property type="entry name" value="MTH865-like_sf"/>
</dbReference>
<evidence type="ECO:0008006" key="3">
    <source>
        <dbReference type="Google" id="ProtNLM"/>
    </source>
</evidence>
<organism evidence="1 2">
    <name type="scientific">Natronobacterium haloterrestre</name>
    <name type="common">Halobiforma haloterrestris</name>
    <dbReference type="NCBI Taxonomy" id="148448"/>
    <lineage>
        <taxon>Archaea</taxon>
        <taxon>Methanobacteriati</taxon>
        <taxon>Methanobacteriota</taxon>
        <taxon>Stenosarchaea group</taxon>
        <taxon>Halobacteria</taxon>
        <taxon>Halobacteriales</taxon>
        <taxon>Natrialbaceae</taxon>
        <taxon>Natronobacterium</taxon>
    </lineage>
</organism>
<dbReference type="InterPro" id="IPR024093">
    <property type="entry name" value="Uncharacterised_MTH865"/>
</dbReference>
<protein>
    <recommendedName>
        <fullName evidence="3">MTH865-like family protein</fullName>
    </recommendedName>
</protein>
<dbReference type="RefSeq" id="WP_089789676.1">
    <property type="nucleotide sequence ID" value="NZ_FOKW01000013.1"/>
</dbReference>
<dbReference type="Proteomes" id="UP000199161">
    <property type="component" value="Unassembled WGS sequence"/>
</dbReference>
<evidence type="ECO:0000313" key="1">
    <source>
        <dbReference type="EMBL" id="SFC65720.1"/>
    </source>
</evidence>
<reference evidence="2" key="1">
    <citation type="submission" date="2016-10" db="EMBL/GenBank/DDBJ databases">
        <authorList>
            <person name="Varghese N."/>
            <person name="Submissions S."/>
        </authorList>
    </citation>
    <scope>NUCLEOTIDE SEQUENCE [LARGE SCALE GENOMIC DNA]</scope>
    <source>
        <strain evidence="2">DSM 13078</strain>
    </source>
</reference>
<dbReference type="AlphaFoldDB" id="A0A1I1L830"/>
<dbReference type="Pfam" id="PF07747">
    <property type="entry name" value="MTH865"/>
    <property type="match status" value="1"/>
</dbReference>
<dbReference type="Gene3D" id="1.10.238.80">
    <property type="entry name" value="MTH865-like"/>
    <property type="match status" value="1"/>
</dbReference>
<sequence length="93" mass="10264">MADETQPLEEQLVAAFEDLNYPVEGPLDLAPNFPSWANTTFDSERGDPDVELSLTPRELLVLLADGDAEFPYEDADDLAADLEARLREEGLPS</sequence>
<name>A0A1I1L830_NATHA</name>
<keyword evidence="2" id="KW-1185">Reference proteome</keyword>
<dbReference type="EMBL" id="FOKW01000013">
    <property type="protein sequence ID" value="SFC65720.1"/>
    <property type="molecule type" value="Genomic_DNA"/>
</dbReference>
<gene>
    <name evidence="1" type="ORF">SAMN05444422_11368</name>
</gene>
<evidence type="ECO:0000313" key="2">
    <source>
        <dbReference type="Proteomes" id="UP000199161"/>
    </source>
</evidence>
<accession>A0A1I1L830</accession>
<proteinExistence type="predicted"/>